<proteinExistence type="predicted"/>
<gene>
    <name evidence="2" type="ORF">F4561_000565</name>
</gene>
<keyword evidence="3" id="KW-1185">Reference proteome</keyword>
<dbReference type="Proteomes" id="UP000523007">
    <property type="component" value="Unassembled WGS sequence"/>
</dbReference>
<evidence type="ECO:0000313" key="2">
    <source>
        <dbReference type="EMBL" id="MBB4929745.1"/>
    </source>
</evidence>
<dbReference type="AlphaFoldDB" id="A0A7W7W1J6"/>
<dbReference type="EMBL" id="JACHJT010000001">
    <property type="protein sequence ID" value="MBB4929745.1"/>
    <property type="molecule type" value="Genomic_DNA"/>
</dbReference>
<accession>A0A7W7W1J6</accession>
<protein>
    <submittedName>
        <fullName evidence="2">Uncharacterized protein</fullName>
    </submittedName>
</protein>
<sequence>MAYQPENPKSFTVGPPRRVLVAPVLALLFGCAFVGTGILLAVLA</sequence>
<feature type="transmembrane region" description="Helical" evidence="1">
    <location>
        <begin position="20"/>
        <end position="43"/>
    </location>
</feature>
<comment type="caution">
    <text evidence="2">The sequence shown here is derived from an EMBL/GenBank/DDBJ whole genome shotgun (WGS) entry which is preliminary data.</text>
</comment>
<keyword evidence="1" id="KW-0472">Membrane</keyword>
<evidence type="ECO:0000313" key="3">
    <source>
        <dbReference type="Proteomes" id="UP000523007"/>
    </source>
</evidence>
<reference evidence="2 3" key="1">
    <citation type="submission" date="2020-08" db="EMBL/GenBank/DDBJ databases">
        <title>Sequencing the genomes of 1000 actinobacteria strains.</title>
        <authorList>
            <person name="Klenk H.-P."/>
        </authorList>
    </citation>
    <scope>NUCLEOTIDE SEQUENCE [LARGE SCALE GENOMIC DNA]</scope>
    <source>
        <strain evidence="2 3">DSM 102030</strain>
    </source>
</reference>
<organism evidence="2 3">
    <name type="scientific">Lipingzhangella halophila</name>
    <dbReference type="NCBI Taxonomy" id="1783352"/>
    <lineage>
        <taxon>Bacteria</taxon>
        <taxon>Bacillati</taxon>
        <taxon>Actinomycetota</taxon>
        <taxon>Actinomycetes</taxon>
        <taxon>Streptosporangiales</taxon>
        <taxon>Nocardiopsidaceae</taxon>
        <taxon>Lipingzhangella</taxon>
    </lineage>
</organism>
<name>A0A7W7W1J6_9ACTN</name>
<keyword evidence="1" id="KW-0812">Transmembrane</keyword>
<keyword evidence="1" id="KW-1133">Transmembrane helix</keyword>
<evidence type="ECO:0000256" key="1">
    <source>
        <dbReference type="SAM" id="Phobius"/>
    </source>
</evidence>